<dbReference type="RefSeq" id="WP_273670877.1">
    <property type="nucleotide sequence ID" value="NZ_JAQQXR010000004.1"/>
</dbReference>
<accession>A0ABT5K0E2</accession>
<comment type="caution">
    <text evidence="2">The sequence shown here is derived from an EMBL/GenBank/DDBJ whole genome shotgun (WGS) entry which is preliminary data.</text>
</comment>
<reference evidence="2 3" key="1">
    <citation type="submission" date="2022-10" db="EMBL/GenBank/DDBJ databases">
        <title>Janthinobacterium sp. hw3 Genome sequencing.</title>
        <authorList>
            <person name="Park S."/>
        </authorList>
    </citation>
    <scope>NUCLEOTIDE SEQUENCE [LARGE SCALE GENOMIC DNA]</scope>
    <source>
        <strain evidence="3">hw3</strain>
    </source>
</reference>
<protein>
    <recommendedName>
        <fullName evidence="4">Lipoprotein SmpA/OmlA domain-containing protein</fullName>
    </recommendedName>
</protein>
<keyword evidence="1" id="KW-0732">Signal</keyword>
<evidence type="ECO:0000256" key="1">
    <source>
        <dbReference type="SAM" id="SignalP"/>
    </source>
</evidence>
<evidence type="ECO:0000313" key="3">
    <source>
        <dbReference type="Proteomes" id="UP001221208"/>
    </source>
</evidence>
<organism evidence="2 3">
    <name type="scientific">Janthinobacterium fluminis</name>
    <dbReference type="NCBI Taxonomy" id="2987524"/>
    <lineage>
        <taxon>Bacteria</taxon>
        <taxon>Pseudomonadati</taxon>
        <taxon>Pseudomonadota</taxon>
        <taxon>Betaproteobacteria</taxon>
        <taxon>Burkholderiales</taxon>
        <taxon>Oxalobacteraceae</taxon>
        <taxon>Janthinobacterium</taxon>
    </lineage>
</organism>
<feature type="signal peptide" evidence="1">
    <location>
        <begin position="1"/>
        <end position="21"/>
    </location>
</feature>
<dbReference type="EMBL" id="JAQQXR010000004">
    <property type="protein sequence ID" value="MDC8758196.1"/>
    <property type="molecule type" value="Genomic_DNA"/>
</dbReference>
<keyword evidence="3" id="KW-1185">Reference proteome</keyword>
<evidence type="ECO:0000313" key="2">
    <source>
        <dbReference type="EMBL" id="MDC8758196.1"/>
    </source>
</evidence>
<sequence>MKMIAKIALGCLAALAVAASAATWNTMNETQKTDALYNSITVGKTTKAELDMALGQATAISLDSGYDVWVYKNKEEASGLARYLSIVGQGSLFATERKREVVVLFHPDGVVKKYRIHRYRG</sequence>
<feature type="chain" id="PRO_5046271839" description="Lipoprotein SmpA/OmlA domain-containing protein" evidence="1">
    <location>
        <begin position="22"/>
        <end position="121"/>
    </location>
</feature>
<evidence type="ECO:0008006" key="4">
    <source>
        <dbReference type="Google" id="ProtNLM"/>
    </source>
</evidence>
<proteinExistence type="predicted"/>
<gene>
    <name evidence="2" type="ORF">OIK44_11415</name>
</gene>
<dbReference type="Proteomes" id="UP001221208">
    <property type="component" value="Unassembled WGS sequence"/>
</dbReference>
<name>A0ABT5K0E2_9BURK</name>